<keyword evidence="1" id="KW-1133">Transmembrane helix</keyword>
<evidence type="ECO:0000313" key="3">
    <source>
        <dbReference type="Proteomes" id="UP000053557"/>
    </source>
</evidence>
<dbReference type="OrthoDB" id="9986018at2"/>
<keyword evidence="1" id="KW-0472">Membrane</keyword>
<proteinExistence type="predicted"/>
<evidence type="ECO:0000313" key="2">
    <source>
        <dbReference type="EMBL" id="KUO95394.1"/>
    </source>
</evidence>
<feature type="transmembrane region" description="Helical" evidence="1">
    <location>
        <begin position="12"/>
        <end position="30"/>
    </location>
</feature>
<comment type="caution">
    <text evidence="2">The sequence shown here is derived from an EMBL/GenBank/DDBJ whole genome shotgun (WGS) entry which is preliminary data.</text>
</comment>
<keyword evidence="1" id="KW-0812">Transmembrane</keyword>
<evidence type="ECO:0000256" key="1">
    <source>
        <dbReference type="SAM" id="Phobius"/>
    </source>
</evidence>
<dbReference type="EMBL" id="LPVJ01000052">
    <property type="protein sequence ID" value="KUO95394.1"/>
    <property type="molecule type" value="Genomic_DNA"/>
</dbReference>
<accession>A0A101XQ43</accession>
<feature type="transmembrane region" description="Helical" evidence="1">
    <location>
        <begin position="42"/>
        <end position="59"/>
    </location>
</feature>
<gene>
    <name evidence="2" type="ORF">ATW55_11115</name>
</gene>
<keyword evidence="3" id="KW-1185">Reference proteome</keyword>
<dbReference type="AlphaFoldDB" id="A0A101XQ43"/>
<protein>
    <submittedName>
        <fullName evidence="2">Uncharacterized protein</fullName>
    </submittedName>
</protein>
<sequence>MTPPTKLAIWNHWVRILVTIGLVTGYFVAINGALREQRKVSLVANLILLPVSLIWLWMLRSN</sequence>
<organism evidence="2 3">
    <name type="scientific">Ferroacidibacillus organovorans</name>
    <dbReference type="NCBI Taxonomy" id="1765683"/>
    <lineage>
        <taxon>Bacteria</taxon>
        <taxon>Bacillati</taxon>
        <taxon>Bacillota</taxon>
        <taxon>Bacilli</taxon>
        <taxon>Bacillales</taxon>
        <taxon>Alicyclobacillaceae</taxon>
        <taxon>Ferroacidibacillus</taxon>
    </lineage>
</organism>
<name>A0A101XQ43_9BACL</name>
<dbReference type="RefSeq" id="WP_067717591.1">
    <property type="nucleotide sequence ID" value="NZ_LPVJ01000052.1"/>
</dbReference>
<dbReference type="Proteomes" id="UP000053557">
    <property type="component" value="Unassembled WGS sequence"/>
</dbReference>
<reference evidence="2 3" key="1">
    <citation type="submission" date="2015-12" db="EMBL/GenBank/DDBJ databases">
        <title>Draft genome sequence of Acidibacillus ferrooxidans ITV001, isolated from a chalcopyrite acid mine drainage site in Brazil.</title>
        <authorList>
            <person name="Dall'Agnol H."/>
            <person name="Nancucheo I."/>
            <person name="Johnson B."/>
            <person name="Oliveira R."/>
            <person name="Leite L."/>
            <person name="Pylro V."/>
            <person name="Nunes G.L."/>
            <person name="Tzotzos G."/>
            <person name="Fernandes G.R."/>
            <person name="Dutra J."/>
            <person name="Orellana S.C."/>
            <person name="Oliveira G."/>
        </authorList>
    </citation>
    <scope>NUCLEOTIDE SEQUENCE [LARGE SCALE GENOMIC DNA]</scope>
    <source>
        <strain evidence="3">ITV01</strain>
    </source>
</reference>